<comment type="caution">
    <text evidence="9">The sequence shown here is derived from an EMBL/GenBank/DDBJ whole genome shotgun (WGS) entry which is preliminary data.</text>
</comment>
<dbReference type="GO" id="GO:0016020">
    <property type="term" value="C:membrane"/>
    <property type="evidence" value="ECO:0007669"/>
    <property type="project" value="UniProtKB-SubCell"/>
</dbReference>
<sequence length="940" mass="109452">MLLLRVRWTKKILLLSCTSFLSYIVLFLSVKFIFEGPLPLKLEYGNKSANIFDRILKSHPNFPIDQSKGGSAKYSATCARYATPFDIKHNNVYWQVQRLSQETYYLYGAYYDSRLKVGPAVRILGVREKAGLNYSTEIYCQLWFSYGQNPIIAKVDYIQYLFRDEWGYDHEEHKPYLLSCMVPPEFQGSVPDSVSLVESPCENATNNLRVIDNRAKGEKEDFFVCVKCLNFKHRPDIAVRLVEWIELLKILGANKIVFYALQVNSDISKVLRHYMETWNVEVVQTSLPGTLPNVPDFMYAYLSKNIGKQCFQDLIDYNDCFYKNFNLYNYAVLIDIDEAIVPSRSLWTWKDLLASAPLPKEHKPSDIHTYSVHNVFFMDDKERFHDWNDDIPRYMHMLQHVHRMAYHSPIAFRAKSFHATRHNLAVHNHFGRVCITPEGKPLGWCLGFDFPVELGYLHHYCVKRAKLECKFDPPSLKLDYDNNSANLFDRILESHPNFPIDHSKGGSAKYSATCARYATPFDIKHNNVYWQVQRLSQETYYLYGAYYDSRLKVGPAVRILGVREKAGLNYSTEIYCQLWFSYGQNPIIAKVDYIQYLFRDEWGFYHEEHKPYLLSCMVPPEFQGSVPESVSLVESPCENATNNLRVIDNRAKGEKEDFFVCVKCLNFKHRPDIAVRLVEWIELLKILGANKIVFYSLQVNSDISKVLRHYMETWNVEVVQTSLPGTLPNVPDFMYAYLSNNIGKQCFQDLIDYNDCFYKNFNLYNYAVLIDIDEVIMPVGSIRTWKDLLANVPLLKKHKPSDAHGYSLNNVYFMDDKERFHDWNDEIPRYMHMLQHVHRMAYHSPIAFRAKSFHATRHNLALHNHFGRACISPEGKPLAWCRGINIPVELGYLHHYCVKTEKAECKFGRGPNSTVDENIWKYSDELIPATKQVLNSVGIL</sequence>
<dbReference type="OrthoDB" id="6105794at2759"/>
<protein>
    <recommendedName>
        <fullName evidence="11">Glycosyltransferase family 92 protein</fullName>
    </recommendedName>
</protein>
<keyword evidence="10" id="KW-1185">Reference proteome</keyword>
<dbReference type="PANTHER" id="PTHR21461:SF83">
    <property type="entry name" value="GLYCOSYLTRANSFERASE FAMILY 92 PROTEIN"/>
    <property type="match status" value="1"/>
</dbReference>
<evidence type="ECO:0000256" key="5">
    <source>
        <dbReference type="ARBA" id="ARBA00022692"/>
    </source>
</evidence>
<name>A0A8S1BXD8_9INSE</name>
<dbReference type="EMBL" id="CADEPI010000006">
    <property type="protein sequence ID" value="CAB3361408.1"/>
    <property type="molecule type" value="Genomic_DNA"/>
</dbReference>
<dbReference type="Proteomes" id="UP000494165">
    <property type="component" value="Unassembled WGS sequence"/>
</dbReference>
<keyword evidence="4" id="KW-0808">Transferase</keyword>
<gene>
    <name evidence="9" type="ORF">CLODIP_2_CD15776</name>
</gene>
<dbReference type="InterPro" id="IPR008166">
    <property type="entry name" value="Glyco_transf_92"/>
</dbReference>
<reference evidence="9 10" key="1">
    <citation type="submission" date="2020-04" db="EMBL/GenBank/DDBJ databases">
        <authorList>
            <person name="Alioto T."/>
            <person name="Alioto T."/>
            <person name="Gomez Garrido J."/>
        </authorList>
    </citation>
    <scope>NUCLEOTIDE SEQUENCE [LARGE SCALE GENOMIC DNA]</scope>
</reference>
<keyword evidence="5 8" id="KW-0812">Transmembrane</keyword>
<dbReference type="Pfam" id="PF01697">
    <property type="entry name" value="Glyco_transf_92"/>
    <property type="match status" value="2"/>
</dbReference>
<accession>A0A8S1BXD8</accession>
<organism evidence="9 10">
    <name type="scientific">Cloeon dipterum</name>
    <dbReference type="NCBI Taxonomy" id="197152"/>
    <lineage>
        <taxon>Eukaryota</taxon>
        <taxon>Metazoa</taxon>
        <taxon>Ecdysozoa</taxon>
        <taxon>Arthropoda</taxon>
        <taxon>Hexapoda</taxon>
        <taxon>Insecta</taxon>
        <taxon>Pterygota</taxon>
        <taxon>Palaeoptera</taxon>
        <taxon>Ephemeroptera</taxon>
        <taxon>Pisciforma</taxon>
        <taxon>Baetidae</taxon>
        <taxon>Cloeon</taxon>
    </lineage>
</organism>
<dbReference type="PANTHER" id="PTHR21461">
    <property type="entry name" value="GLYCOSYLTRANSFERASE FAMILY 92 PROTEIN"/>
    <property type="match status" value="1"/>
</dbReference>
<evidence type="ECO:0000256" key="7">
    <source>
        <dbReference type="ARBA" id="ARBA00023136"/>
    </source>
</evidence>
<evidence type="ECO:0000256" key="6">
    <source>
        <dbReference type="ARBA" id="ARBA00022989"/>
    </source>
</evidence>
<dbReference type="GO" id="GO:0016757">
    <property type="term" value="F:glycosyltransferase activity"/>
    <property type="evidence" value="ECO:0007669"/>
    <property type="project" value="UniProtKB-KW"/>
</dbReference>
<evidence type="ECO:0000256" key="8">
    <source>
        <dbReference type="SAM" id="Phobius"/>
    </source>
</evidence>
<comment type="subcellular location">
    <subcellularLocation>
        <location evidence="1">Membrane</location>
        <topology evidence="1">Single-pass membrane protein</topology>
    </subcellularLocation>
</comment>
<evidence type="ECO:0000256" key="1">
    <source>
        <dbReference type="ARBA" id="ARBA00004167"/>
    </source>
</evidence>
<dbReference type="GO" id="GO:0005737">
    <property type="term" value="C:cytoplasm"/>
    <property type="evidence" value="ECO:0007669"/>
    <property type="project" value="TreeGrafter"/>
</dbReference>
<dbReference type="AlphaFoldDB" id="A0A8S1BXD8"/>
<evidence type="ECO:0008006" key="11">
    <source>
        <dbReference type="Google" id="ProtNLM"/>
    </source>
</evidence>
<proteinExistence type="inferred from homology"/>
<evidence type="ECO:0000313" key="9">
    <source>
        <dbReference type="EMBL" id="CAB3361408.1"/>
    </source>
</evidence>
<keyword evidence="6 8" id="KW-1133">Transmembrane helix</keyword>
<evidence type="ECO:0000313" key="10">
    <source>
        <dbReference type="Proteomes" id="UP000494165"/>
    </source>
</evidence>
<comment type="similarity">
    <text evidence="2">Belongs to the glycosyltransferase 92 family.</text>
</comment>
<evidence type="ECO:0000256" key="4">
    <source>
        <dbReference type="ARBA" id="ARBA00022679"/>
    </source>
</evidence>
<evidence type="ECO:0000256" key="2">
    <source>
        <dbReference type="ARBA" id="ARBA00007647"/>
    </source>
</evidence>
<keyword evidence="7 8" id="KW-0472">Membrane</keyword>
<feature type="transmembrane region" description="Helical" evidence="8">
    <location>
        <begin position="12"/>
        <end position="34"/>
    </location>
</feature>
<keyword evidence="3" id="KW-0328">Glycosyltransferase</keyword>
<evidence type="ECO:0000256" key="3">
    <source>
        <dbReference type="ARBA" id="ARBA00022676"/>
    </source>
</evidence>